<sequence length="292" mass="32361">MKDLPFDPSTLTREKLRGVGVGLSSEVVHIAGTNIVAKIPAPQDLEDQKVEKRIYERLQGHPNILRYLGQSPPACTLLRNALLFEYHRHGSLIDCLDKIVPGRSRWPSQAVSAVAYIHSKGVVHGDIGLHNFLLHDDGRLVLCDFAGSGLDELPPNVSAGVRYLNPLFDSDYPSERDDVFALGTVLYELDRGERLFEGKSDREIRQCLRNKQFPDLSLVSSPLRQVIEKCWTVPDYKAGNAWIELGRYTTLSLGRPNLSTETQPTFIINSWFSGLLGLAVGAVGAVLVFTLA</sequence>
<dbReference type="GO" id="GO:0005524">
    <property type="term" value="F:ATP binding"/>
    <property type="evidence" value="ECO:0007669"/>
    <property type="project" value="InterPro"/>
</dbReference>
<dbReference type="InterPro" id="IPR050167">
    <property type="entry name" value="Ser_Thr_protein_kinase"/>
</dbReference>
<dbReference type="InterPro" id="IPR000719">
    <property type="entry name" value="Prot_kinase_dom"/>
</dbReference>
<dbReference type="GO" id="GO:0004672">
    <property type="term" value="F:protein kinase activity"/>
    <property type="evidence" value="ECO:0007669"/>
    <property type="project" value="InterPro"/>
</dbReference>
<dbReference type="GO" id="GO:0005737">
    <property type="term" value="C:cytoplasm"/>
    <property type="evidence" value="ECO:0007669"/>
    <property type="project" value="TreeGrafter"/>
</dbReference>
<gene>
    <name evidence="3" type="ORF">Z517_02416</name>
</gene>
<dbReference type="Proteomes" id="UP000053029">
    <property type="component" value="Unassembled WGS sequence"/>
</dbReference>
<name>A0A0D2DZE4_9EURO</name>
<feature type="domain" description="Protein kinase" evidence="2">
    <location>
        <begin position="13"/>
        <end position="251"/>
    </location>
</feature>
<dbReference type="RefSeq" id="XP_013286979.1">
    <property type="nucleotide sequence ID" value="XM_013431525.1"/>
</dbReference>
<keyword evidence="1" id="KW-1133">Transmembrane helix</keyword>
<keyword evidence="1" id="KW-0472">Membrane</keyword>
<keyword evidence="4" id="KW-1185">Reference proteome</keyword>
<organism evidence="3 4">
    <name type="scientific">Fonsecaea pedrosoi CBS 271.37</name>
    <dbReference type="NCBI Taxonomy" id="1442368"/>
    <lineage>
        <taxon>Eukaryota</taxon>
        <taxon>Fungi</taxon>
        <taxon>Dikarya</taxon>
        <taxon>Ascomycota</taxon>
        <taxon>Pezizomycotina</taxon>
        <taxon>Eurotiomycetes</taxon>
        <taxon>Chaetothyriomycetidae</taxon>
        <taxon>Chaetothyriales</taxon>
        <taxon>Herpotrichiellaceae</taxon>
        <taxon>Fonsecaea</taxon>
    </lineage>
</organism>
<evidence type="ECO:0000313" key="3">
    <source>
        <dbReference type="EMBL" id="KIW83171.1"/>
    </source>
</evidence>
<dbReference type="GeneID" id="25301906"/>
<reference evidence="3 4" key="1">
    <citation type="submission" date="2015-01" db="EMBL/GenBank/DDBJ databases">
        <title>The Genome Sequence of Fonsecaea pedrosoi CBS 271.37.</title>
        <authorList>
            <consortium name="The Broad Institute Genomics Platform"/>
            <person name="Cuomo C."/>
            <person name="de Hoog S."/>
            <person name="Gorbushina A."/>
            <person name="Stielow B."/>
            <person name="Teixiera M."/>
            <person name="Abouelleil A."/>
            <person name="Chapman S.B."/>
            <person name="Priest M."/>
            <person name="Young S.K."/>
            <person name="Wortman J."/>
            <person name="Nusbaum C."/>
            <person name="Birren B."/>
        </authorList>
    </citation>
    <scope>NUCLEOTIDE SEQUENCE [LARGE SCALE GENOMIC DNA]</scope>
    <source>
        <strain evidence="3 4">CBS 271.37</strain>
    </source>
</reference>
<dbReference type="STRING" id="1442368.A0A0D2DZE4"/>
<evidence type="ECO:0000256" key="1">
    <source>
        <dbReference type="SAM" id="Phobius"/>
    </source>
</evidence>
<evidence type="ECO:0000313" key="4">
    <source>
        <dbReference type="Proteomes" id="UP000053029"/>
    </source>
</evidence>
<evidence type="ECO:0000259" key="2">
    <source>
        <dbReference type="PROSITE" id="PS50011"/>
    </source>
</evidence>
<dbReference type="EMBL" id="KN846970">
    <property type="protein sequence ID" value="KIW83171.1"/>
    <property type="molecule type" value="Genomic_DNA"/>
</dbReference>
<dbReference type="GO" id="GO:0007165">
    <property type="term" value="P:signal transduction"/>
    <property type="evidence" value="ECO:0007669"/>
    <property type="project" value="TreeGrafter"/>
</dbReference>
<accession>A0A0D2DZE4</accession>
<dbReference type="Gene3D" id="1.10.510.10">
    <property type="entry name" value="Transferase(Phosphotransferase) domain 1"/>
    <property type="match status" value="1"/>
</dbReference>
<dbReference type="HOGENOM" id="CLU_000288_31_3_1"/>
<dbReference type="SUPFAM" id="SSF56112">
    <property type="entry name" value="Protein kinase-like (PK-like)"/>
    <property type="match status" value="1"/>
</dbReference>
<dbReference type="VEuPathDB" id="FungiDB:Z517_02416"/>
<dbReference type="Pfam" id="PF00069">
    <property type="entry name" value="Pkinase"/>
    <property type="match status" value="1"/>
</dbReference>
<dbReference type="InterPro" id="IPR011009">
    <property type="entry name" value="Kinase-like_dom_sf"/>
</dbReference>
<dbReference type="AlphaFoldDB" id="A0A0D2DZE4"/>
<dbReference type="PROSITE" id="PS50011">
    <property type="entry name" value="PROTEIN_KINASE_DOM"/>
    <property type="match status" value="1"/>
</dbReference>
<protein>
    <recommendedName>
        <fullName evidence="2">Protein kinase domain-containing protein</fullName>
    </recommendedName>
</protein>
<feature type="transmembrane region" description="Helical" evidence="1">
    <location>
        <begin position="271"/>
        <end position="291"/>
    </location>
</feature>
<proteinExistence type="predicted"/>
<dbReference type="PANTHER" id="PTHR23257">
    <property type="entry name" value="SERINE-THREONINE PROTEIN KINASE"/>
    <property type="match status" value="1"/>
</dbReference>
<keyword evidence="1" id="KW-0812">Transmembrane</keyword>